<dbReference type="Proteomes" id="UP000621540">
    <property type="component" value="Unassembled WGS sequence"/>
</dbReference>
<dbReference type="EMBL" id="JACOQH010000001">
    <property type="protein sequence ID" value="MBC5752607.1"/>
    <property type="molecule type" value="Genomic_DNA"/>
</dbReference>
<sequence>MGELTRKDAEKLLGTVLDIGESMLICGGEVSRVEDTMQRICTSYGVARVNPFVITSSIVITLQLTDGDAVTQTRRINRSATDFTGLEELNELSRYLCSHTPPVDEIAAIYKESIQQKEQTKRAAKMLFGYLIAACAFAIFFGGNMWDGCAAALIAVAIWFLDLYFRKIVPSQMMYLLFAAFIMGTLAMSFKFTGLPFHADKIMIGDIMLLIPGLLMTNAVRDIFSGDTISGMLRLCESLLMAGMIAAGTVAAIFLMGGIKG</sequence>
<dbReference type="PANTHER" id="PTHR34390">
    <property type="entry name" value="UPF0442 PROTEIN YJJB-RELATED"/>
    <property type="match status" value="1"/>
</dbReference>
<evidence type="ECO:0000256" key="2">
    <source>
        <dbReference type="ARBA" id="ARBA00022475"/>
    </source>
</evidence>
<feature type="transmembrane region" description="Helical" evidence="7">
    <location>
        <begin position="240"/>
        <end position="259"/>
    </location>
</feature>
<feature type="domain" description="Threonine/serine exporter-like N-terminal" evidence="8">
    <location>
        <begin position="16"/>
        <end position="255"/>
    </location>
</feature>
<feature type="transmembrane region" description="Helical" evidence="7">
    <location>
        <begin position="202"/>
        <end position="220"/>
    </location>
</feature>
<reference evidence="9 10" key="1">
    <citation type="submission" date="2020-08" db="EMBL/GenBank/DDBJ databases">
        <title>Genome public.</title>
        <authorList>
            <person name="Liu C."/>
            <person name="Sun Q."/>
        </authorList>
    </citation>
    <scope>NUCLEOTIDE SEQUENCE [LARGE SCALE GENOMIC DNA]</scope>
    <source>
        <strain evidence="9 10">BX0805</strain>
    </source>
</reference>
<keyword evidence="3 7" id="KW-0812">Transmembrane</keyword>
<organism evidence="9 10">
    <name type="scientific">Roseburia yibonii</name>
    <dbReference type="NCBI Taxonomy" id="2763063"/>
    <lineage>
        <taxon>Bacteria</taxon>
        <taxon>Bacillati</taxon>
        <taxon>Bacillota</taxon>
        <taxon>Clostridia</taxon>
        <taxon>Lachnospirales</taxon>
        <taxon>Lachnospiraceae</taxon>
        <taxon>Roseburia</taxon>
    </lineage>
</organism>
<feature type="transmembrane region" description="Helical" evidence="7">
    <location>
        <begin position="172"/>
        <end position="190"/>
    </location>
</feature>
<comment type="caution">
    <text evidence="9">The sequence shown here is derived from an EMBL/GenBank/DDBJ whole genome shotgun (WGS) entry which is preliminary data.</text>
</comment>
<evidence type="ECO:0000256" key="5">
    <source>
        <dbReference type="ARBA" id="ARBA00023136"/>
    </source>
</evidence>
<evidence type="ECO:0000256" key="6">
    <source>
        <dbReference type="ARBA" id="ARBA00034125"/>
    </source>
</evidence>
<keyword evidence="2" id="KW-1003">Cell membrane</keyword>
<dbReference type="PANTHER" id="PTHR34390:SF2">
    <property type="entry name" value="SUCCINATE TRANSPORTER SUBUNIT YJJP-RELATED"/>
    <property type="match status" value="1"/>
</dbReference>
<keyword evidence="4 7" id="KW-1133">Transmembrane helix</keyword>
<dbReference type="InterPro" id="IPR050539">
    <property type="entry name" value="ThrE_Dicarb/AminoAcid_Exp"/>
</dbReference>
<dbReference type="Pfam" id="PF06738">
    <property type="entry name" value="ThrE"/>
    <property type="match status" value="1"/>
</dbReference>
<dbReference type="InterPro" id="IPR010619">
    <property type="entry name" value="ThrE-like_N"/>
</dbReference>
<keyword evidence="10" id="KW-1185">Reference proteome</keyword>
<evidence type="ECO:0000256" key="1">
    <source>
        <dbReference type="ARBA" id="ARBA00004651"/>
    </source>
</evidence>
<comment type="subcellular location">
    <subcellularLocation>
        <location evidence="1">Cell membrane</location>
        <topology evidence="1">Multi-pass membrane protein</topology>
    </subcellularLocation>
</comment>
<accession>A0ABR7I6R6</accession>
<evidence type="ECO:0000313" key="10">
    <source>
        <dbReference type="Proteomes" id="UP000621540"/>
    </source>
</evidence>
<evidence type="ECO:0000313" key="9">
    <source>
        <dbReference type="EMBL" id="MBC5752607.1"/>
    </source>
</evidence>
<dbReference type="RefSeq" id="WP_022515239.1">
    <property type="nucleotide sequence ID" value="NZ_JACOQH010000001.1"/>
</dbReference>
<evidence type="ECO:0000256" key="4">
    <source>
        <dbReference type="ARBA" id="ARBA00022989"/>
    </source>
</evidence>
<protein>
    <submittedName>
        <fullName evidence="9">Threonine/serine exporter family protein</fullName>
    </submittedName>
</protein>
<evidence type="ECO:0000256" key="3">
    <source>
        <dbReference type="ARBA" id="ARBA00022692"/>
    </source>
</evidence>
<keyword evidence="5 7" id="KW-0472">Membrane</keyword>
<feature type="transmembrane region" description="Helical" evidence="7">
    <location>
        <begin position="127"/>
        <end position="160"/>
    </location>
</feature>
<name>A0ABR7I6R6_9FIRM</name>
<comment type="similarity">
    <text evidence="6">Belongs to the ThrE exporter (TC 2.A.79) family.</text>
</comment>
<evidence type="ECO:0000259" key="8">
    <source>
        <dbReference type="Pfam" id="PF06738"/>
    </source>
</evidence>
<proteinExistence type="inferred from homology"/>
<evidence type="ECO:0000256" key="7">
    <source>
        <dbReference type="SAM" id="Phobius"/>
    </source>
</evidence>
<gene>
    <name evidence="9" type="ORF">H8Z76_00965</name>
</gene>